<dbReference type="NCBIfam" id="TIGR00813">
    <property type="entry name" value="sss"/>
    <property type="match status" value="1"/>
</dbReference>
<dbReference type="Pfam" id="PF00474">
    <property type="entry name" value="SSF"/>
    <property type="match status" value="1"/>
</dbReference>
<dbReference type="PANTHER" id="PTHR42985">
    <property type="entry name" value="SODIUM-COUPLED MONOCARBOXYLATE TRANSPORTER"/>
    <property type="match status" value="1"/>
</dbReference>
<evidence type="ECO:0000313" key="14">
    <source>
        <dbReference type="Proteomes" id="UP000699462"/>
    </source>
</evidence>
<evidence type="ECO:0000256" key="12">
    <source>
        <dbReference type="SAM" id="Phobius"/>
    </source>
</evidence>
<evidence type="ECO:0000256" key="3">
    <source>
        <dbReference type="ARBA" id="ARBA00022448"/>
    </source>
</evidence>
<keyword evidence="3" id="KW-0813">Transport</keyword>
<feature type="transmembrane region" description="Helical" evidence="12">
    <location>
        <begin position="68"/>
        <end position="88"/>
    </location>
</feature>
<dbReference type="GO" id="GO:0015293">
    <property type="term" value="F:symporter activity"/>
    <property type="evidence" value="ECO:0007669"/>
    <property type="project" value="TreeGrafter"/>
</dbReference>
<evidence type="ECO:0000256" key="6">
    <source>
        <dbReference type="ARBA" id="ARBA00022989"/>
    </source>
</evidence>
<feature type="transmembrane region" description="Helical" evidence="12">
    <location>
        <begin position="12"/>
        <end position="29"/>
    </location>
</feature>
<evidence type="ECO:0000256" key="7">
    <source>
        <dbReference type="ARBA" id="ARBA00023053"/>
    </source>
</evidence>
<dbReference type="GO" id="GO:0006814">
    <property type="term" value="P:sodium ion transport"/>
    <property type="evidence" value="ECO:0007669"/>
    <property type="project" value="UniProtKB-KW"/>
</dbReference>
<comment type="caution">
    <text evidence="13">The sequence shown here is derived from an EMBL/GenBank/DDBJ whole genome shotgun (WGS) entry which is preliminary data.</text>
</comment>
<feature type="transmembrane region" description="Helical" evidence="12">
    <location>
        <begin position="206"/>
        <end position="225"/>
    </location>
</feature>
<dbReference type="EMBL" id="JTDF01000772">
    <property type="protein sequence ID" value="KAF8570999.1"/>
    <property type="molecule type" value="Genomic_DNA"/>
</dbReference>
<dbReference type="Gene3D" id="1.20.1730.10">
    <property type="entry name" value="Sodium/glucose cotransporter"/>
    <property type="match status" value="2"/>
</dbReference>
<dbReference type="AlphaFoldDB" id="A0A8T0DSW6"/>
<evidence type="ECO:0000256" key="10">
    <source>
        <dbReference type="ARBA" id="ARBA00023201"/>
    </source>
</evidence>
<feature type="transmembrane region" description="Helical" evidence="12">
    <location>
        <begin position="256"/>
        <end position="274"/>
    </location>
</feature>
<dbReference type="PROSITE" id="PS50283">
    <property type="entry name" value="NA_SOLUT_SYMP_3"/>
    <property type="match status" value="2"/>
</dbReference>
<keyword evidence="4" id="KW-1003">Cell membrane</keyword>
<dbReference type="InterPro" id="IPR051163">
    <property type="entry name" value="Sodium:Solute_Symporter_SSF"/>
</dbReference>
<keyword evidence="9 12" id="KW-0472">Membrane</keyword>
<evidence type="ECO:0000256" key="5">
    <source>
        <dbReference type="ARBA" id="ARBA00022692"/>
    </source>
</evidence>
<sequence length="547" mass="60924">MAFTFDWSDYLIFALLLVVYALIGIYQRFHDPIVRKLNRLCCNEKWKLKEHSLSDNTAEALTLGNRRLTLFPIMSSVMASFLSAVSLMGTASEAYLYGFQFILMIVAYFIAFSVAAEVYMPVFYKLHLVSAHEYLELRFGKAVRWTTSLVYCFQMIIYIALALYAPALAFSQVSGLPIWVSVLSTGLVTTFYTALGGIRAVVWTDVVQLVFLTTGLLTVVSVGMVKVGGMERLWSVAYKGLRMQSFDIDPNPFKRHTVWTLMIGGAGMVLSIYATNQTQVQRYLACRDLRTAQLTVSSGVNSLATVLLEDIFRPLLLFVRQRDITERKRSLLAVIFSIIVGLCTIGMSFVFMVMGPRVLQFSFSLFGAVGGPILAVFTLGMVIPCVNWQGALAGLLCSLAVGLGLTVGGILYPGPSGRLPLSTENCTAGFNSSTASVTKTVDPSWSIFHLSYLYYTLVCVCTAIVIAIPISAIFKFNTRHLVPGQLLAWQTRAFYRRLPSCFPNQWEETPDRQPRDDIYRSMDSTTFLTNRTLKAVDGIDNEQLSEE</sequence>
<feature type="transmembrane region" description="Helical" evidence="12">
    <location>
        <begin position="94"/>
        <end position="116"/>
    </location>
</feature>
<keyword evidence="8" id="KW-0406">Ion transport</keyword>
<feature type="transmembrane region" description="Helical" evidence="12">
    <location>
        <begin position="361"/>
        <end position="383"/>
    </location>
</feature>
<evidence type="ECO:0000256" key="4">
    <source>
        <dbReference type="ARBA" id="ARBA00022475"/>
    </source>
</evidence>
<comment type="similarity">
    <text evidence="2 11">Belongs to the sodium:solute symporter (SSF) (TC 2.A.21) family.</text>
</comment>
<gene>
    <name evidence="13" type="ORF">P879_01513</name>
</gene>
<keyword evidence="5 12" id="KW-0812">Transmembrane</keyword>
<accession>A0A8T0DSW6</accession>
<keyword evidence="10" id="KW-0739">Sodium transport</keyword>
<dbReference type="Proteomes" id="UP000699462">
    <property type="component" value="Unassembled WGS sequence"/>
</dbReference>
<dbReference type="PANTHER" id="PTHR42985:SF40">
    <property type="entry name" value="LD47995P-RELATED"/>
    <property type="match status" value="1"/>
</dbReference>
<evidence type="ECO:0000256" key="8">
    <source>
        <dbReference type="ARBA" id="ARBA00023065"/>
    </source>
</evidence>
<feature type="transmembrane region" description="Helical" evidence="12">
    <location>
        <begin position="330"/>
        <end position="355"/>
    </location>
</feature>
<feature type="transmembrane region" description="Helical" evidence="12">
    <location>
        <begin position="452"/>
        <end position="474"/>
    </location>
</feature>
<reference evidence="13 14" key="1">
    <citation type="submission" date="2019-07" db="EMBL/GenBank/DDBJ databases">
        <title>Annotation for the trematode Paragonimus westermani.</title>
        <authorList>
            <person name="Choi Y.-J."/>
        </authorList>
    </citation>
    <scope>NUCLEOTIDE SEQUENCE [LARGE SCALE GENOMIC DNA]</scope>
    <source>
        <strain evidence="13">180907_Pwestermani</strain>
    </source>
</reference>
<name>A0A8T0DSW6_9TREM</name>
<evidence type="ECO:0000313" key="13">
    <source>
        <dbReference type="EMBL" id="KAF8570999.1"/>
    </source>
</evidence>
<evidence type="ECO:0008006" key="15">
    <source>
        <dbReference type="Google" id="ProtNLM"/>
    </source>
</evidence>
<keyword evidence="7" id="KW-0915">Sodium</keyword>
<proteinExistence type="inferred from homology"/>
<evidence type="ECO:0000256" key="9">
    <source>
        <dbReference type="ARBA" id="ARBA00023136"/>
    </source>
</evidence>
<dbReference type="OrthoDB" id="6132759at2759"/>
<evidence type="ECO:0000256" key="2">
    <source>
        <dbReference type="ARBA" id="ARBA00006434"/>
    </source>
</evidence>
<keyword evidence="14" id="KW-1185">Reference proteome</keyword>
<evidence type="ECO:0000256" key="11">
    <source>
        <dbReference type="RuleBase" id="RU362091"/>
    </source>
</evidence>
<feature type="transmembrane region" description="Helical" evidence="12">
    <location>
        <begin position="176"/>
        <end position="194"/>
    </location>
</feature>
<keyword evidence="6 12" id="KW-1133">Transmembrane helix</keyword>
<feature type="transmembrane region" description="Helical" evidence="12">
    <location>
        <begin position="390"/>
        <end position="412"/>
    </location>
</feature>
<evidence type="ECO:0000256" key="1">
    <source>
        <dbReference type="ARBA" id="ARBA00004651"/>
    </source>
</evidence>
<protein>
    <recommendedName>
        <fullName evidence="15">Solute carrier family 5 (Sodium-coupled monocarboxylate transporter), member 8/12</fullName>
    </recommendedName>
</protein>
<dbReference type="GO" id="GO:0005886">
    <property type="term" value="C:plasma membrane"/>
    <property type="evidence" value="ECO:0007669"/>
    <property type="project" value="UniProtKB-SubCell"/>
</dbReference>
<feature type="transmembrane region" description="Helical" evidence="12">
    <location>
        <begin position="148"/>
        <end position="170"/>
    </location>
</feature>
<organism evidence="13 14">
    <name type="scientific">Paragonimus westermani</name>
    <dbReference type="NCBI Taxonomy" id="34504"/>
    <lineage>
        <taxon>Eukaryota</taxon>
        <taxon>Metazoa</taxon>
        <taxon>Spiralia</taxon>
        <taxon>Lophotrochozoa</taxon>
        <taxon>Platyhelminthes</taxon>
        <taxon>Trematoda</taxon>
        <taxon>Digenea</taxon>
        <taxon>Plagiorchiida</taxon>
        <taxon>Troglotremata</taxon>
        <taxon>Troglotrematidae</taxon>
        <taxon>Paragonimus</taxon>
    </lineage>
</organism>
<dbReference type="InterPro" id="IPR001734">
    <property type="entry name" value="Na/solute_symporter"/>
</dbReference>
<dbReference type="InterPro" id="IPR038377">
    <property type="entry name" value="Na/Glc_symporter_sf"/>
</dbReference>
<comment type="subcellular location">
    <subcellularLocation>
        <location evidence="1">Cell membrane</location>
        <topology evidence="1">Multi-pass membrane protein</topology>
    </subcellularLocation>
</comment>